<sequence length="617" mass="66438">MGWFGDLPMASAFALVLGCLIAATFIAGFIKVCYNKRRLTKHEKLDELKLKGKGPKGTDQEMLNTREIDEGDLFGVRALEAGYFGGVAQSRPSSPAGSRVNSYVLTPNGENSANSSTSDLPLSPGIQAPKATKPKPSPLRLQPTDPDFRPPSAGGKSPSYMPLSGLSKSPSSATQQGAPAKDWVAPMDSRLEQTPQPSSPASIASSQRPKSFLPKLNFPENKEPVDPAPEASKVKERVIEVRSPTTSIAPGSPNSTYQQYIPTRAGRSPARSMFPTESHRDRSSSRNRGTREGRSDSPARGAKQLSPLAMDNDHLPEHNPEWDNERPVIRDSIVSKKGVSVTTPPPTETTFLKAKNSNRKSDASSVYSTTNGADWNAREQGAKVKEGSRGRTNSNSPSRSRSRSKSLAGARNSIRTSSHQRNDSSKSSHRISRDRDQIHYDPTPQSRNRSGSVQGRAVDFDQPRASPFSKATATPSSHSPSTSVTSIGPRKPSVGVGLLSATAPATQDKDRLSVMSKGRGRSDSDASQASMGDFYDAYYRQSTISHRASAYQPARPESFTADLSNQSVLDNGFNFDLGVTRKAPPPSLGLKPLNVGETIVEVPSPDPTASERFPSRV</sequence>
<evidence type="ECO:0000313" key="4">
    <source>
        <dbReference type="Proteomes" id="UP000696280"/>
    </source>
</evidence>
<keyword evidence="2" id="KW-1133">Transmembrane helix</keyword>
<evidence type="ECO:0000256" key="1">
    <source>
        <dbReference type="SAM" id="MobiDB-lite"/>
    </source>
</evidence>
<feature type="transmembrane region" description="Helical" evidence="2">
    <location>
        <begin position="12"/>
        <end position="34"/>
    </location>
</feature>
<dbReference type="PANTHER" id="PTHR40623:SF1">
    <property type="match status" value="1"/>
</dbReference>
<organism evidence="3 4">
    <name type="scientific">Hymenoscyphus fraxineus</name>
    <dbReference type="NCBI Taxonomy" id="746836"/>
    <lineage>
        <taxon>Eukaryota</taxon>
        <taxon>Fungi</taxon>
        <taxon>Dikarya</taxon>
        <taxon>Ascomycota</taxon>
        <taxon>Pezizomycotina</taxon>
        <taxon>Leotiomycetes</taxon>
        <taxon>Helotiales</taxon>
        <taxon>Helotiaceae</taxon>
        <taxon>Hymenoscyphus</taxon>
    </lineage>
</organism>
<dbReference type="PANTHER" id="PTHR40623">
    <property type="entry name" value="INTEGRAL MEMBRANE PROTEIN"/>
    <property type="match status" value="1"/>
</dbReference>
<feature type="compositionally biased region" description="Basic and acidic residues" evidence="1">
    <location>
        <begin position="277"/>
        <end position="297"/>
    </location>
</feature>
<feature type="compositionally biased region" description="Low complexity" evidence="1">
    <location>
        <begin position="390"/>
        <end position="399"/>
    </location>
</feature>
<evidence type="ECO:0000256" key="2">
    <source>
        <dbReference type="SAM" id="Phobius"/>
    </source>
</evidence>
<dbReference type="EMBL" id="CAJVRL010000092">
    <property type="protein sequence ID" value="CAG8959826.1"/>
    <property type="molecule type" value="Genomic_DNA"/>
</dbReference>
<feature type="compositionally biased region" description="Low complexity" evidence="1">
    <location>
        <begin position="469"/>
        <end position="486"/>
    </location>
</feature>
<dbReference type="AlphaFoldDB" id="A0A9N9PU35"/>
<reference evidence="3" key="1">
    <citation type="submission" date="2021-07" db="EMBL/GenBank/DDBJ databases">
        <authorList>
            <person name="Durling M."/>
        </authorList>
    </citation>
    <scope>NUCLEOTIDE SEQUENCE</scope>
</reference>
<accession>A0A9N9PU35</accession>
<dbReference type="Proteomes" id="UP000696280">
    <property type="component" value="Unassembled WGS sequence"/>
</dbReference>
<feature type="compositionally biased region" description="Polar residues" evidence="1">
    <location>
        <begin position="166"/>
        <end position="177"/>
    </location>
</feature>
<feature type="compositionally biased region" description="Low complexity" evidence="1">
    <location>
        <begin position="195"/>
        <end position="209"/>
    </location>
</feature>
<feature type="compositionally biased region" description="Basic and acidic residues" evidence="1">
    <location>
        <begin position="311"/>
        <end position="329"/>
    </location>
</feature>
<keyword evidence="4" id="KW-1185">Reference proteome</keyword>
<evidence type="ECO:0000313" key="3">
    <source>
        <dbReference type="EMBL" id="CAG8959826.1"/>
    </source>
</evidence>
<feature type="compositionally biased region" description="Polar residues" evidence="1">
    <location>
        <begin position="90"/>
        <end position="120"/>
    </location>
</feature>
<protein>
    <submittedName>
        <fullName evidence="3">Uncharacterized protein</fullName>
    </submittedName>
</protein>
<feature type="compositionally biased region" description="Basic and acidic residues" evidence="1">
    <location>
        <begin position="376"/>
        <end position="389"/>
    </location>
</feature>
<dbReference type="OrthoDB" id="5361354at2759"/>
<feature type="compositionally biased region" description="Polar residues" evidence="1">
    <location>
        <begin position="243"/>
        <end position="261"/>
    </location>
</feature>
<keyword evidence="2" id="KW-0472">Membrane</keyword>
<feature type="compositionally biased region" description="Polar residues" evidence="1">
    <location>
        <begin position="363"/>
        <end position="373"/>
    </location>
</feature>
<keyword evidence="2" id="KW-0812">Transmembrane</keyword>
<name>A0A9N9PU35_9HELO</name>
<feature type="compositionally biased region" description="Basic and acidic residues" evidence="1">
    <location>
        <begin position="420"/>
        <end position="439"/>
    </location>
</feature>
<comment type="caution">
    <text evidence="3">The sequence shown here is derived from an EMBL/GenBank/DDBJ whole genome shotgun (WGS) entry which is preliminary data.</text>
</comment>
<gene>
    <name evidence="3" type="ORF">HYFRA_00001734</name>
</gene>
<feature type="compositionally biased region" description="Polar residues" evidence="1">
    <location>
        <begin position="443"/>
        <end position="453"/>
    </location>
</feature>
<feature type="region of interest" description="Disordered" evidence="1">
    <location>
        <begin position="88"/>
        <end position="530"/>
    </location>
</feature>
<proteinExistence type="predicted"/>